<feature type="transmembrane region" description="Helical" evidence="1">
    <location>
        <begin position="75"/>
        <end position="97"/>
    </location>
</feature>
<dbReference type="Proteomes" id="UP000626210">
    <property type="component" value="Unassembled WGS sequence"/>
</dbReference>
<keyword evidence="1" id="KW-0472">Membrane</keyword>
<sequence length="99" mass="10276">MHAPATTRSHLLARIGAAVLGGYAFAWGLVALGMAGLFALGMPFHDAEHLTAMLAMLVYLVAFLWAFAARSLPRVWGVLAGGGALMAGAATLLQTALLR</sequence>
<evidence type="ECO:0008006" key="4">
    <source>
        <dbReference type="Google" id="ProtNLM"/>
    </source>
</evidence>
<dbReference type="RefSeq" id="WP_189690140.1">
    <property type="nucleotide sequence ID" value="NZ_BMYK01000028.1"/>
</dbReference>
<feature type="transmembrane region" description="Helical" evidence="1">
    <location>
        <begin position="12"/>
        <end position="38"/>
    </location>
</feature>
<evidence type="ECO:0000256" key="1">
    <source>
        <dbReference type="SAM" id="Phobius"/>
    </source>
</evidence>
<gene>
    <name evidence="2" type="ORF">GCM10007320_55640</name>
</gene>
<protein>
    <recommendedName>
        <fullName evidence="4">Iron uptake protein</fullName>
    </recommendedName>
</protein>
<accession>A0ABQ3GA73</accession>
<name>A0ABQ3GA73_9BURK</name>
<evidence type="ECO:0000313" key="2">
    <source>
        <dbReference type="EMBL" id="GHC99231.1"/>
    </source>
</evidence>
<keyword evidence="3" id="KW-1185">Reference proteome</keyword>
<keyword evidence="1" id="KW-0812">Transmembrane</keyword>
<evidence type="ECO:0000313" key="3">
    <source>
        <dbReference type="Proteomes" id="UP000626210"/>
    </source>
</evidence>
<reference evidence="3" key="1">
    <citation type="journal article" date="2019" name="Int. J. Syst. Evol. Microbiol.">
        <title>The Global Catalogue of Microorganisms (GCM) 10K type strain sequencing project: providing services to taxonomists for standard genome sequencing and annotation.</title>
        <authorList>
            <consortium name="The Broad Institute Genomics Platform"/>
            <consortium name="The Broad Institute Genome Sequencing Center for Infectious Disease"/>
            <person name="Wu L."/>
            <person name="Ma J."/>
        </authorList>
    </citation>
    <scope>NUCLEOTIDE SEQUENCE [LARGE SCALE GENOMIC DNA]</scope>
    <source>
        <strain evidence="3">KCTC 23314</strain>
    </source>
</reference>
<keyword evidence="1" id="KW-1133">Transmembrane helix</keyword>
<comment type="caution">
    <text evidence="2">The sequence shown here is derived from an EMBL/GenBank/DDBJ whole genome shotgun (WGS) entry which is preliminary data.</text>
</comment>
<feature type="transmembrane region" description="Helical" evidence="1">
    <location>
        <begin position="50"/>
        <end position="68"/>
    </location>
</feature>
<organism evidence="2 3">
    <name type="scientific">Pseudorhodoferax aquiterrae</name>
    <dbReference type="NCBI Taxonomy" id="747304"/>
    <lineage>
        <taxon>Bacteria</taxon>
        <taxon>Pseudomonadati</taxon>
        <taxon>Pseudomonadota</taxon>
        <taxon>Betaproteobacteria</taxon>
        <taxon>Burkholderiales</taxon>
        <taxon>Comamonadaceae</taxon>
    </lineage>
</organism>
<dbReference type="EMBL" id="BMYK01000028">
    <property type="protein sequence ID" value="GHC99231.1"/>
    <property type="molecule type" value="Genomic_DNA"/>
</dbReference>
<proteinExistence type="predicted"/>